<keyword evidence="3" id="KW-1185">Reference proteome</keyword>
<keyword evidence="1" id="KW-0472">Membrane</keyword>
<protein>
    <submittedName>
        <fullName evidence="2">Uncharacterized protein</fullName>
    </submittedName>
</protein>
<name>A0A919PKR5_9ACTN</name>
<reference evidence="2" key="1">
    <citation type="submission" date="2021-01" db="EMBL/GenBank/DDBJ databases">
        <title>Whole genome shotgun sequence of Dactylosporangium siamense NBRC 106093.</title>
        <authorList>
            <person name="Komaki H."/>
            <person name="Tamura T."/>
        </authorList>
    </citation>
    <scope>NUCLEOTIDE SEQUENCE</scope>
    <source>
        <strain evidence="2">NBRC 106093</strain>
    </source>
</reference>
<organism evidence="2 3">
    <name type="scientific">Dactylosporangium siamense</name>
    <dbReference type="NCBI Taxonomy" id="685454"/>
    <lineage>
        <taxon>Bacteria</taxon>
        <taxon>Bacillati</taxon>
        <taxon>Actinomycetota</taxon>
        <taxon>Actinomycetes</taxon>
        <taxon>Micromonosporales</taxon>
        <taxon>Micromonosporaceae</taxon>
        <taxon>Dactylosporangium</taxon>
    </lineage>
</organism>
<dbReference type="Proteomes" id="UP000660611">
    <property type="component" value="Unassembled WGS sequence"/>
</dbReference>
<dbReference type="EMBL" id="BONQ01000073">
    <property type="protein sequence ID" value="GIG46605.1"/>
    <property type="molecule type" value="Genomic_DNA"/>
</dbReference>
<dbReference type="RefSeq" id="WP_203848374.1">
    <property type="nucleotide sequence ID" value="NZ_BAAAVW010000015.1"/>
</dbReference>
<feature type="transmembrane region" description="Helical" evidence="1">
    <location>
        <begin position="14"/>
        <end position="41"/>
    </location>
</feature>
<evidence type="ECO:0000313" key="3">
    <source>
        <dbReference type="Proteomes" id="UP000660611"/>
    </source>
</evidence>
<accession>A0A919PKR5</accession>
<comment type="caution">
    <text evidence="2">The sequence shown here is derived from an EMBL/GenBank/DDBJ whole genome shotgun (WGS) entry which is preliminary data.</text>
</comment>
<keyword evidence="1" id="KW-1133">Transmembrane helix</keyword>
<evidence type="ECO:0000256" key="1">
    <source>
        <dbReference type="SAM" id="Phobius"/>
    </source>
</evidence>
<sequence>MKIVLADAAPEPGFLAGTAIVVALVCVAFVAALTVLIVWLVRRTKNTRY</sequence>
<keyword evidence="1" id="KW-0812">Transmembrane</keyword>
<dbReference type="AlphaFoldDB" id="A0A919PKR5"/>
<proteinExistence type="predicted"/>
<evidence type="ECO:0000313" key="2">
    <source>
        <dbReference type="EMBL" id="GIG46605.1"/>
    </source>
</evidence>
<gene>
    <name evidence="2" type="ORF">Dsi01nite_046460</name>
</gene>